<dbReference type="Pfam" id="PF11006">
    <property type="entry name" value="DUF2845"/>
    <property type="match status" value="1"/>
</dbReference>
<dbReference type="Proteomes" id="UP000243207">
    <property type="component" value="Chromosome I"/>
</dbReference>
<proteinExistence type="predicted"/>
<feature type="signal peptide" evidence="1">
    <location>
        <begin position="1"/>
        <end position="24"/>
    </location>
</feature>
<evidence type="ECO:0000313" key="3">
    <source>
        <dbReference type="Proteomes" id="UP000243207"/>
    </source>
</evidence>
<evidence type="ECO:0008006" key="4">
    <source>
        <dbReference type="Google" id="ProtNLM"/>
    </source>
</evidence>
<keyword evidence="1" id="KW-0732">Signal</keyword>
<keyword evidence="3" id="KW-1185">Reference proteome</keyword>
<name>A0A1H1PKD2_9GAMM</name>
<reference evidence="3" key="1">
    <citation type="submission" date="2016-10" db="EMBL/GenBank/DDBJ databases">
        <authorList>
            <person name="Varghese N."/>
            <person name="Submissions S."/>
        </authorList>
    </citation>
    <scope>NUCLEOTIDE SEQUENCE [LARGE SCALE GENOMIC DNA]</scope>
    <source>
        <strain evidence="3">NRRL B-51270</strain>
    </source>
</reference>
<dbReference type="EMBL" id="LT629736">
    <property type="protein sequence ID" value="SDS11169.1"/>
    <property type="molecule type" value="Genomic_DNA"/>
</dbReference>
<dbReference type="OrthoDB" id="8906462at2"/>
<feature type="chain" id="PRO_5009256656" description="DUF2845 domain-containing protein" evidence="1">
    <location>
        <begin position="25"/>
        <end position="119"/>
    </location>
</feature>
<evidence type="ECO:0000256" key="1">
    <source>
        <dbReference type="SAM" id="SignalP"/>
    </source>
</evidence>
<evidence type="ECO:0000313" key="2">
    <source>
        <dbReference type="EMBL" id="SDS11169.1"/>
    </source>
</evidence>
<accession>A0A1H1PKD2</accession>
<sequence>MGLQRKVCLALVSWIWLVPGAASAESFRCANGIASDGDSKAAVLGKCGEPVIQHSFCRAAAPPSEASAREPGPAVTVNVLPCITVDEWTFNPGKGKFLTTLRFHDGELVSIEQGDRIRD</sequence>
<dbReference type="RefSeq" id="WP_093392053.1">
    <property type="nucleotide sequence ID" value="NZ_LT629736.1"/>
</dbReference>
<protein>
    <recommendedName>
        <fullName evidence="4">DUF2845 domain-containing protein</fullName>
    </recommendedName>
</protein>
<organism evidence="2 3">
    <name type="scientific">Halopseudomonas xinjiangensis</name>
    <dbReference type="NCBI Taxonomy" id="487184"/>
    <lineage>
        <taxon>Bacteria</taxon>
        <taxon>Pseudomonadati</taxon>
        <taxon>Pseudomonadota</taxon>
        <taxon>Gammaproteobacteria</taxon>
        <taxon>Pseudomonadales</taxon>
        <taxon>Pseudomonadaceae</taxon>
        <taxon>Halopseudomonas</taxon>
    </lineage>
</organism>
<dbReference type="InterPro" id="IPR021268">
    <property type="entry name" value="DUF2845"/>
</dbReference>
<dbReference type="AlphaFoldDB" id="A0A1H1PKD2"/>
<gene>
    <name evidence="2" type="ORF">SAMN05216421_0927</name>
</gene>